<keyword evidence="5" id="KW-0597">Phosphoprotein</keyword>
<dbReference type="GO" id="GO:0030496">
    <property type="term" value="C:midbody"/>
    <property type="evidence" value="ECO:0007669"/>
    <property type="project" value="UniProtKB-SubCell"/>
</dbReference>
<feature type="compositionally biased region" description="Polar residues" evidence="17">
    <location>
        <begin position="71"/>
        <end position="81"/>
    </location>
</feature>
<feature type="region of interest" description="Disordered" evidence="17">
    <location>
        <begin position="1056"/>
        <end position="1087"/>
    </location>
</feature>
<keyword evidence="12" id="KW-0539">Nucleus</keyword>
<dbReference type="InterPro" id="IPR019821">
    <property type="entry name" value="Kinesin_motor_CS"/>
</dbReference>
<comment type="similarity">
    <text evidence="15">Belongs to the TRAFAC class myosin-kinesin ATPase superfamily. Kinesin family.</text>
</comment>
<dbReference type="SUPFAM" id="SSF109885">
    <property type="entry name" value="I/LWEQ domain"/>
    <property type="match status" value="1"/>
</dbReference>
<evidence type="ECO:0000256" key="5">
    <source>
        <dbReference type="ARBA" id="ARBA00022553"/>
    </source>
</evidence>
<dbReference type="GO" id="GO:0005874">
    <property type="term" value="C:microtubule"/>
    <property type="evidence" value="ECO:0007669"/>
    <property type="project" value="UniProtKB-KW"/>
</dbReference>
<dbReference type="InterPro" id="IPR000253">
    <property type="entry name" value="FHA_dom"/>
</dbReference>
<feature type="region of interest" description="Disordered" evidence="17">
    <location>
        <begin position="1572"/>
        <end position="1614"/>
    </location>
</feature>
<dbReference type="InterPro" id="IPR027417">
    <property type="entry name" value="P-loop_NTPase"/>
</dbReference>
<keyword evidence="11" id="KW-0206">Cytoskeleton</keyword>
<dbReference type="Gene3D" id="2.60.200.20">
    <property type="match status" value="1"/>
</dbReference>
<keyword evidence="8 15" id="KW-0067">ATP-binding</keyword>
<feature type="binding site" evidence="15">
    <location>
        <begin position="453"/>
        <end position="460"/>
    </location>
    <ligand>
        <name>ATP</name>
        <dbReference type="ChEBI" id="CHEBI:30616"/>
    </ligand>
</feature>
<keyword evidence="21" id="KW-1185">Reference proteome</keyword>
<feature type="coiled-coil region" evidence="16">
    <location>
        <begin position="750"/>
        <end position="781"/>
    </location>
</feature>
<evidence type="ECO:0000313" key="21">
    <source>
        <dbReference type="Proteomes" id="UP000735302"/>
    </source>
</evidence>
<feature type="region of interest" description="Disordered" evidence="17">
    <location>
        <begin position="1"/>
        <end position="27"/>
    </location>
</feature>
<dbReference type="SMART" id="SM00129">
    <property type="entry name" value="KISc"/>
    <property type="match status" value="1"/>
</dbReference>
<feature type="compositionally biased region" description="Low complexity" evidence="17">
    <location>
        <begin position="1653"/>
        <end position="1669"/>
    </location>
</feature>
<feature type="region of interest" description="Disordered" evidence="17">
    <location>
        <begin position="151"/>
        <end position="294"/>
    </location>
</feature>
<dbReference type="GO" id="GO:0003779">
    <property type="term" value="F:actin binding"/>
    <property type="evidence" value="ECO:0007669"/>
    <property type="project" value="InterPro"/>
</dbReference>
<keyword evidence="10 15" id="KW-0505">Motor protein</keyword>
<accession>A0AAV4BMG2</accession>
<dbReference type="GO" id="GO:0008017">
    <property type="term" value="F:microtubule binding"/>
    <property type="evidence" value="ECO:0007669"/>
    <property type="project" value="InterPro"/>
</dbReference>
<feature type="compositionally biased region" description="Polar residues" evidence="17">
    <location>
        <begin position="1572"/>
        <end position="1583"/>
    </location>
</feature>
<dbReference type="Pfam" id="PF23313">
    <property type="entry name" value="4HB_KIF14"/>
    <property type="match status" value="1"/>
</dbReference>
<dbReference type="SUPFAM" id="SSF52540">
    <property type="entry name" value="P-loop containing nucleoside triphosphate hydrolases"/>
    <property type="match status" value="1"/>
</dbReference>
<dbReference type="FunFam" id="2.60.200.20:FF:000020">
    <property type="entry name" value="Kinesin family member 14"/>
    <property type="match status" value="1"/>
</dbReference>
<feature type="region of interest" description="Disordered" evidence="17">
    <location>
        <begin position="63"/>
        <end position="127"/>
    </location>
</feature>
<evidence type="ECO:0000256" key="6">
    <source>
        <dbReference type="ARBA" id="ARBA00022701"/>
    </source>
</evidence>
<dbReference type="Gene3D" id="3.40.850.10">
    <property type="entry name" value="Kinesin motor domain"/>
    <property type="match status" value="1"/>
</dbReference>
<dbReference type="GO" id="GO:0005819">
    <property type="term" value="C:spindle"/>
    <property type="evidence" value="ECO:0007669"/>
    <property type="project" value="UniProtKB-SubCell"/>
</dbReference>
<evidence type="ECO:0000259" key="19">
    <source>
        <dbReference type="PROSITE" id="PS50067"/>
    </source>
</evidence>
<dbReference type="Pfam" id="PF16183">
    <property type="entry name" value="Kinesin_assoc"/>
    <property type="match status" value="1"/>
</dbReference>
<dbReference type="PANTHER" id="PTHR47117:SF5">
    <property type="entry name" value="KINESIN-LIKE PROTEIN KIF14"/>
    <property type="match status" value="1"/>
</dbReference>
<evidence type="ECO:0000256" key="8">
    <source>
        <dbReference type="ARBA" id="ARBA00022840"/>
    </source>
</evidence>
<evidence type="ECO:0000256" key="15">
    <source>
        <dbReference type="PROSITE-ProRule" id="PRU00283"/>
    </source>
</evidence>
<keyword evidence="4" id="KW-0963">Cytoplasm</keyword>
<feature type="compositionally biased region" description="Polar residues" evidence="17">
    <location>
        <begin position="159"/>
        <end position="193"/>
    </location>
</feature>
<dbReference type="EMBL" id="BLXT01005122">
    <property type="protein sequence ID" value="GFO19993.1"/>
    <property type="molecule type" value="Genomic_DNA"/>
</dbReference>
<evidence type="ECO:0000256" key="11">
    <source>
        <dbReference type="ARBA" id="ARBA00023212"/>
    </source>
</evidence>
<evidence type="ECO:0000256" key="17">
    <source>
        <dbReference type="SAM" id="MobiDB-lite"/>
    </source>
</evidence>
<dbReference type="PANTHER" id="PTHR47117">
    <property type="entry name" value="STAR-RELATED LIPID TRANSFER PROTEIN 9"/>
    <property type="match status" value="1"/>
</dbReference>
<dbReference type="PROSITE" id="PS50006">
    <property type="entry name" value="FHA_DOMAIN"/>
    <property type="match status" value="1"/>
</dbReference>
<name>A0AAV4BMG2_9GAST</name>
<dbReference type="GO" id="GO:0005524">
    <property type="term" value="F:ATP binding"/>
    <property type="evidence" value="ECO:0007669"/>
    <property type="project" value="UniProtKB-UniRule"/>
</dbReference>
<gene>
    <name evidence="20" type="ORF">PoB_004649800</name>
</gene>
<feature type="region of interest" description="Disordered" evidence="17">
    <location>
        <begin position="1653"/>
        <end position="1684"/>
    </location>
</feature>
<feature type="domain" description="FHA" evidence="18">
    <location>
        <begin position="827"/>
        <end position="877"/>
    </location>
</feature>
<evidence type="ECO:0000256" key="12">
    <source>
        <dbReference type="ARBA" id="ARBA00023242"/>
    </source>
</evidence>
<evidence type="ECO:0000256" key="16">
    <source>
        <dbReference type="SAM" id="Coils"/>
    </source>
</evidence>
<dbReference type="CDD" id="cd22707">
    <property type="entry name" value="FHA_KIF14"/>
    <property type="match status" value="1"/>
</dbReference>
<keyword evidence="6" id="KW-0493">Microtubule</keyword>
<dbReference type="PRINTS" id="PR00380">
    <property type="entry name" value="KINESINHEAVY"/>
</dbReference>
<dbReference type="InterPro" id="IPR056523">
    <property type="entry name" value="4HB_KIF14"/>
</dbReference>
<feature type="region of interest" description="Disordered" evidence="17">
    <location>
        <begin position="1739"/>
        <end position="1770"/>
    </location>
</feature>
<evidence type="ECO:0000256" key="13">
    <source>
        <dbReference type="ARBA" id="ARBA00064520"/>
    </source>
</evidence>
<evidence type="ECO:0000256" key="9">
    <source>
        <dbReference type="ARBA" id="ARBA00023054"/>
    </source>
</evidence>
<dbReference type="FunFam" id="3.40.850.10:FF:000042">
    <property type="entry name" value="Kinesin family member 14"/>
    <property type="match status" value="1"/>
</dbReference>
<dbReference type="GO" id="GO:0005634">
    <property type="term" value="C:nucleus"/>
    <property type="evidence" value="ECO:0007669"/>
    <property type="project" value="UniProtKB-SubCell"/>
</dbReference>
<dbReference type="PROSITE" id="PS00411">
    <property type="entry name" value="KINESIN_MOTOR_1"/>
    <property type="match status" value="1"/>
</dbReference>
<dbReference type="Proteomes" id="UP000735302">
    <property type="component" value="Unassembled WGS sequence"/>
</dbReference>
<keyword evidence="7 15" id="KW-0547">Nucleotide-binding</keyword>
<dbReference type="PROSITE" id="PS50067">
    <property type="entry name" value="KINESIN_MOTOR_2"/>
    <property type="match status" value="1"/>
</dbReference>
<evidence type="ECO:0000256" key="3">
    <source>
        <dbReference type="ARBA" id="ARBA00004214"/>
    </source>
</evidence>
<feature type="compositionally biased region" description="Basic and acidic residues" evidence="17">
    <location>
        <begin position="196"/>
        <end position="207"/>
    </location>
</feature>
<comment type="subunit">
    <text evidence="13">Directly interacts with PRC1 within a complex also containing KIF4A, KIF20A and KIF23; targets to the central spindle. Directly interacts with CIT depending on the activation state of the kinase (stronger interaction with the kinase-dead form); targets to the midbody. Interacts with ARRB2; the interaction is detected in the nucleus upon OR1D2 stimulation. Interacts with AKT1; the interaction is detected in the plasma membrane upon INS stimulation and promotes AKT1 phosphorylation. Interacts with SVIL; at midbody during cytokinesis. Interacts with RADIL (via PDZ domain); recruits RADIL to the microtubule network restricting RADIL from interaction with activated RAP1A.</text>
</comment>
<evidence type="ECO:0000256" key="2">
    <source>
        <dbReference type="ARBA" id="ARBA00004186"/>
    </source>
</evidence>
<evidence type="ECO:0000256" key="10">
    <source>
        <dbReference type="ARBA" id="ARBA00023175"/>
    </source>
</evidence>
<evidence type="ECO:0000259" key="18">
    <source>
        <dbReference type="PROSITE" id="PS50006"/>
    </source>
</evidence>
<feature type="compositionally biased region" description="Polar residues" evidence="17">
    <location>
        <begin position="236"/>
        <end position="288"/>
    </location>
</feature>
<evidence type="ECO:0000313" key="20">
    <source>
        <dbReference type="EMBL" id="GFO19993.1"/>
    </source>
</evidence>
<dbReference type="Pfam" id="PF00225">
    <property type="entry name" value="Kinesin"/>
    <property type="match status" value="1"/>
</dbReference>
<comment type="subcellular location">
    <subcellularLocation>
        <location evidence="2">Cytoplasm</location>
        <location evidence="2">Cytoskeleton</location>
        <location evidence="2">Spindle</location>
    </subcellularLocation>
    <subcellularLocation>
        <location evidence="3">Midbody</location>
    </subcellularLocation>
    <subcellularLocation>
        <location evidence="1">Nucleus</location>
    </subcellularLocation>
</comment>
<proteinExistence type="inferred from homology"/>
<evidence type="ECO:0000256" key="14">
    <source>
        <dbReference type="ARBA" id="ARBA00073220"/>
    </source>
</evidence>
<feature type="compositionally biased region" description="Low complexity" evidence="17">
    <location>
        <begin position="220"/>
        <end position="231"/>
    </location>
</feature>
<dbReference type="GO" id="GO:0007018">
    <property type="term" value="P:microtubule-based movement"/>
    <property type="evidence" value="ECO:0007669"/>
    <property type="project" value="InterPro"/>
</dbReference>
<dbReference type="InterPro" id="IPR008984">
    <property type="entry name" value="SMAD_FHA_dom_sf"/>
</dbReference>
<dbReference type="InterPro" id="IPR035964">
    <property type="entry name" value="I/LWEQ_dom_sf"/>
</dbReference>
<feature type="domain" description="Kinesin motor" evidence="19">
    <location>
        <begin position="364"/>
        <end position="711"/>
    </location>
</feature>
<evidence type="ECO:0000256" key="1">
    <source>
        <dbReference type="ARBA" id="ARBA00004123"/>
    </source>
</evidence>
<dbReference type="SMART" id="SM00240">
    <property type="entry name" value="FHA"/>
    <property type="match status" value="1"/>
</dbReference>
<sequence>MAANGSPRKVVKAKRVLPSVPPESPRLKSVHFNSETIETSIGGTQRVGKIKQDVLLHFDTPAPALSKAGSRKTSGQTTPRTTARVCATSRHHGKENKKVNGAVDSVTTNGNSVLSSESASEDSSSDCVDVQVINGDHELSQQLTISTNLSSTSATNSIKYSSENNSTTDCTDSESVVSKQAASHTHNASSTIIHNECVEHETSDSSQKKKRLQSQNTAGNNSNTKSTSCNSDDSESYSVSTENDVGKNEQQQTAGKSKMSVTSSKPPLPGTASSSTEQVAMSAPASSQNDRRTTMDRIDAVCQSPFRTPDSRQARRHTLESRVFSTPDCYRDVAMGTPRRLLPTIQDDSVDEGVDDPDESSSCSIMVAVRVRPFVQRELSDVNTRCVVSMQGNETTVTTDSGAVHRFAYDFSFWSHDRTSEEFCGQEEVYTRLAQPLLGKAFEGYNTCLFAYGQTGSGKSYCIMGHTGETGIIPRFCEELFLRADTLATKKQVKVNVEISFFEIYNEKIHDLLAANKDKGQKKATLKVREHPVLGPYVEALSTYVVNSFEDVEGWITLGNKNRATAATGMNDKSSRSHSVFSIVLTQTKTETIEGQEHDHSVNSKINLVDLAGSERQSQANTSGERLREGANINKSLLTLGKVISLLAERSGANKKRKIFIPYRDSVLTWLLKESLGGNSKTAMIATISPSNQHLEETLSTLRYAYQARSIVNRVHINEDPKAKIIRQLRAEIERLRGEQGGGGMNEEALAASMSEIARLKHEMEEMSRSWQERLRQAEARKAEELKLLERSGVTFKVDNRLPNLVNLNEDPQLSEMLLYVLKEGETRVGRDIDDSRHIKLTGALIADKHCVINSHAGRVEIVPLGDAPTYVNGNLICETTVLHHGDRVILGGDHYFRFNHPMEVQKNKTSDSREVKDFDFARQELLGVQEARLQAELEAVMEKTRQELDQQKDGYESKLKGLEKVLTKVEETHKEAQSTIHTLQKQNMMLEQEVLAGRKRHKLESSLSQQSIDALSLSRSKIVELLEAETRKVAARLDKFRSKRSELASAPIGSSSVTSLLSSSGSDADSGGLGGGQQQQLQQLSTPSRRDLYKVALLVREANKINQYLNTSLVFSREDVSDEEGGADQVRTQIRVTNTKHCMFTLWTVAKFEEKLAQMRDLFQNEGDKSADDDETFNDPDDVWEEEQSIASPACHGISGMRSTPKLNLARTTPVMMLRKGSGSMSSPRFHQETDIVKACKSVLATVGDNLTALSFEESIMDKVLSTCQRIKDSTEAVLACESKKQMNGVADSLWVRPMLQLVSDVPLLASHTALWSSSFDGLNLPFMRDLLAGAADQVKIIGHQAMSLLQGCDGCLTSLMSESGQKLVSAVLSLCETSGQLALATDSPVLRLDQSPRDYDKCQLSPEVSEHFLQGCAKFARHTLAGGVSALEDYEHKTSAWKENQDDSVISADMSERLSQVLTCTRELLHRTLAIQESLHSSAEVEERERPVQYYSASYKLLQGLVSSVASVVDSSTLLVESVSSRIQGGSNDGKRLERCSELIQRSCQRLLSASSCTYSVPMSEVTRLSLSSSTIPQKASDCSRSERPESSNCSSHRPHPHRTSSPVLQDDEEVATSAFGETTKKCSASSFSSISSVSDLSEFSSSSSAVSSSASSASYNMDASDSTLSANRTPGTDSTSSVVVNVDDANEDDRTAVSSGQEVPLLSQGQLQQLDSATQEVSMAMAQFIELAKKMNPTSASPDRAGMITPRGRRLLPRSPEKSVVTPAMGAAHLRKLSVKRTIALASKDCKAA</sequence>
<dbReference type="InterPro" id="IPR032405">
    <property type="entry name" value="Kinesin_assoc"/>
</dbReference>
<protein>
    <recommendedName>
        <fullName evidence="14">Kinesin-like protein KIF14</fullName>
    </recommendedName>
</protein>
<dbReference type="Pfam" id="PF00498">
    <property type="entry name" value="FHA"/>
    <property type="match status" value="1"/>
</dbReference>
<evidence type="ECO:0000256" key="7">
    <source>
        <dbReference type="ARBA" id="ARBA00022741"/>
    </source>
</evidence>
<comment type="caution">
    <text evidence="20">The sequence shown here is derived from an EMBL/GenBank/DDBJ whole genome shotgun (WGS) entry which is preliminary data.</text>
</comment>
<feature type="compositionally biased region" description="Low complexity" evidence="17">
    <location>
        <begin position="1056"/>
        <end position="1071"/>
    </location>
</feature>
<dbReference type="GO" id="GO:0043066">
    <property type="term" value="P:negative regulation of apoptotic process"/>
    <property type="evidence" value="ECO:0007669"/>
    <property type="project" value="UniProtKB-ARBA"/>
</dbReference>
<dbReference type="InterPro" id="IPR036961">
    <property type="entry name" value="Kinesin_motor_dom_sf"/>
</dbReference>
<dbReference type="GO" id="GO:0003777">
    <property type="term" value="F:microtubule motor activity"/>
    <property type="evidence" value="ECO:0007669"/>
    <property type="project" value="InterPro"/>
</dbReference>
<dbReference type="SUPFAM" id="SSF49879">
    <property type="entry name" value="SMAD/FHA domain"/>
    <property type="match status" value="1"/>
</dbReference>
<organism evidence="20 21">
    <name type="scientific">Plakobranchus ocellatus</name>
    <dbReference type="NCBI Taxonomy" id="259542"/>
    <lineage>
        <taxon>Eukaryota</taxon>
        <taxon>Metazoa</taxon>
        <taxon>Spiralia</taxon>
        <taxon>Lophotrochozoa</taxon>
        <taxon>Mollusca</taxon>
        <taxon>Gastropoda</taxon>
        <taxon>Heterobranchia</taxon>
        <taxon>Euthyneura</taxon>
        <taxon>Panpulmonata</taxon>
        <taxon>Sacoglossa</taxon>
        <taxon>Placobranchoidea</taxon>
        <taxon>Plakobranchidae</taxon>
        <taxon>Plakobranchus</taxon>
    </lineage>
</organism>
<reference evidence="20 21" key="1">
    <citation type="journal article" date="2021" name="Elife">
        <title>Chloroplast acquisition without the gene transfer in kleptoplastic sea slugs, Plakobranchus ocellatus.</title>
        <authorList>
            <person name="Maeda T."/>
            <person name="Takahashi S."/>
            <person name="Yoshida T."/>
            <person name="Shimamura S."/>
            <person name="Takaki Y."/>
            <person name="Nagai Y."/>
            <person name="Toyoda A."/>
            <person name="Suzuki Y."/>
            <person name="Arimoto A."/>
            <person name="Ishii H."/>
            <person name="Satoh N."/>
            <person name="Nishiyama T."/>
            <person name="Hasebe M."/>
            <person name="Maruyama T."/>
            <person name="Minagawa J."/>
            <person name="Obokata J."/>
            <person name="Shigenobu S."/>
        </authorList>
    </citation>
    <scope>NUCLEOTIDE SEQUENCE [LARGE SCALE GENOMIC DNA]</scope>
</reference>
<evidence type="ECO:0000256" key="4">
    <source>
        <dbReference type="ARBA" id="ARBA00022490"/>
    </source>
</evidence>
<dbReference type="InterPro" id="IPR001752">
    <property type="entry name" value="Kinesin_motor_dom"/>
</dbReference>
<feature type="coiled-coil region" evidence="16">
    <location>
        <begin position="935"/>
        <end position="994"/>
    </location>
</feature>
<keyword evidence="9 16" id="KW-0175">Coiled coil</keyword>